<dbReference type="Proteomes" id="UP000479691">
    <property type="component" value="Unassembled WGS sequence"/>
</dbReference>
<name>A0A7C8Q4G9_ORBOL</name>
<gene>
    <name evidence="1" type="ORF">TWF788_004202</name>
</gene>
<proteinExistence type="predicted"/>
<sequence>MPKKTYLRPPNDDYAPGTNICLGHVWSDPRDPGSIIGPPLPIPGNIDINHTYKESWTMDLGRNSQSKIGYWAKIAQLPVAAGAHTIWGRSQGSVYTVPRMDTYSIEPTPEYVKASASLASSESIRKGSSFYMVTGVKIARGGSATNIDSKDLGADIILGVDVTTASIPIEVGGEVGYSTGRYNNQSFGSSSDFVFAYRVREIFYEERILKTREYNKGAVLGEGLPSQSWEEGSKAQFTIDEAETGDEDFAAEGDIDVFEDDDGHEVNIVS</sequence>
<evidence type="ECO:0000313" key="2">
    <source>
        <dbReference type="Proteomes" id="UP000479691"/>
    </source>
</evidence>
<comment type="caution">
    <text evidence="1">The sequence shown here is derived from an EMBL/GenBank/DDBJ whole genome shotgun (WGS) entry which is preliminary data.</text>
</comment>
<dbReference type="AlphaFoldDB" id="A0A7C8Q4G9"/>
<dbReference type="EMBL" id="JAABOE010000002">
    <property type="protein sequence ID" value="KAF3192012.1"/>
    <property type="molecule type" value="Genomic_DNA"/>
</dbReference>
<protein>
    <submittedName>
        <fullName evidence="1">Uncharacterized protein</fullName>
    </submittedName>
</protein>
<evidence type="ECO:0000313" key="1">
    <source>
        <dbReference type="EMBL" id="KAF3192012.1"/>
    </source>
</evidence>
<organism evidence="1 2">
    <name type="scientific">Orbilia oligospora</name>
    <name type="common">Nematode-trapping fungus</name>
    <name type="synonym">Arthrobotrys oligospora</name>
    <dbReference type="NCBI Taxonomy" id="2813651"/>
    <lineage>
        <taxon>Eukaryota</taxon>
        <taxon>Fungi</taxon>
        <taxon>Dikarya</taxon>
        <taxon>Ascomycota</taxon>
        <taxon>Pezizomycotina</taxon>
        <taxon>Orbiliomycetes</taxon>
        <taxon>Orbiliales</taxon>
        <taxon>Orbiliaceae</taxon>
        <taxon>Orbilia</taxon>
    </lineage>
</organism>
<reference evidence="1 2" key="1">
    <citation type="submission" date="2019-06" db="EMBL/GenBank/DDBJ databases">
        <authorList>
            <person name="Palmer J.M."/>
        </authorList>
    </citation>
    <scope>NUCLEOTIDE SEQUENCE [LARGE SCALE GENOMIC DNA]</scope>
    <source>
        <strain evidence="1 2">TWF788</strain>
    </source>
</reference>
<accession>A0A7C8Q4G9</accession>